<name>A0ABZ2R805_9MICC</name>
<evidence type="ECO:0000256" key="1">
    <source>
        <dbReference type="SAM" id="MobiDB-lite"/>
    </source>
</evidence>
<feature type="region of interest" description="Disordered" evidence="1">
    <location>
        <begin position="41"/>
        <end position="70"/>
    </location>
</feature>
<reference evidence="2 3" key="1">
    <citation type="submission" date="2024-03" db="EMBL/GenBank/DDBJ databases">
        <title>Rhodococcus navarretei sp. nov. and Pseudarthrobacter quantumdoti sp. nov., two new species with the ability to biosynthesize Quantum Dots isolated from soil samples at Union Glacier, Antarctica.</title>
        <authorList>
            <person name="Vargas M."/>
        </authorList>
    </citation>
    <scope>NUCLEOTIDE SEQUENCE [LARGE SCALE GENOMIC DNA]</scope>
    <source>
        <strain evidence="2 3">RC-2-3</strain>
    </source>
</reference>
<gene>
    <name evidence="2" type="ORF">WHH00_10670</name>
</gene>
<keyword evidence="3" id="KW-1185">Reference proteome</keyword>
<dbReference type="RefSeq" id="WP_406632630.1">
    <property type="nucleotide sequence ID" value="NZ_CP148033.1"/>
</dbReference>
<sequence>MLKTLFCKANLGHHWVAEADRDGTFTRHCVKCGKVDPHAARWSGRLSDRDRPTHSNFADPITPSDGPGFS</sequence>
<accession>A0ABZ2R805</accession>
<protein>
    <submittedName>
        <fullName evidence="2">Uncharacterized protein</fullName>
    </submittedName>
</protein>
<dbReference type="EMBL" id="CP148033">
    <property type="protein sequence ID" value="WXK91563.1"/>
    <property type="molecule type" value="Genomic_DNA"/>
</dbReference>
<evidence type="ECO:0000313" key="2">
    <source>
        <dbReference type="EMBL" id="WXK91563.1"/>
    </source>
</evidence>
<dbReference type="Proteomes" id="UP001623384">
    <property type="component" value="Chromosome"/>
</dbReference>
<evidence type="ECO:0000313" key="3">
    <source>
        <dbReference type="Proteomes" id="UP001623384"/>
    </source>
</evidence>
<organism evidence="2 3">
    <name type="scientific">Pseudarthrobacter quantipunctorum</name>
    <dbReference type="NCBI Taxonomy" id="3128980"/>
    <lineage>
        <taxon>Bacteria</taxon>
        <taxon>Bacillati</taxon>
        <taxon>Actinomycetota</taxon>
        <taxon>Actinomycetes</taxon>
        <taxon>Micrococcales</taxon>
        <taxon>Micrococcaceae</taxon>
        <taxon>Pseudarthrobacter</taxon>
    </lineage>
</organism>
<proteinExistence type="predicted"/>